<evidence type="ECO:0000313" key="2">
    <source>
        <dbReference type="Proteomes" id="UP001589867"/>
    </source>
</evidence>
<evidence type="ECO:0008006" key="3">
    <source>
        <dbReference type="Google" id="ProtNLM"/>
    </source>
</evidence>
<sequence length="172" mass="19310">MAGRSTLRQRCERLVATLDIPTPLDIELLCQRVGQQLDRRILLCPMAMPTDAPCGVWIATDEHDMILFERLTSPLHQRLIILHELGHLVAQHVPTTVDDRDAARLLVPDLDPDVVARMLGRTHFSAEEERTAELIASLILRRATQWAPTPQWTIPAEAAGVIMRIRHVLGNG</sequence>
<proteinExistence type="predicted"/>
<dbReference type="EMBL" id="JBHLUH010000059">
    <property type="protein sequence ID" value="MFC0531364.1"/>
    <property type="molecule type" value="Genomic_DNA"/>
</dbReference>
<protein>
    <recommendedName>
        <fullName evidence="3">IrrE N-terminal-like domain-containing protein</fullName>
    </recommendedName>
</protein>
<reference evidence="1 2" key="1">
    <citation type="submission" date="2024-09" db="EMBL/GenBank/DDBJ databases">
        <authorList>
            <person name="Sun Q."/>
            <person name="Mori K."/>
        </authorList>
    </citation>
    <scope>NUCLEOTIDE SEQUENCE [LARGE SCALE GENOMIC DNA]</scope>
    <source>
        <strain evidence="1 2">TBRC 3947</strain>
    </source>
</reference>
<dbReference type="Proteomes" id="UP001589867">
    <property type="component" value="Unassembled WGS sequence"/>
</dbReference>
<evidence type="ECO:0000313" key="1">
    <source>
        <dbReference type="EMBL" id="MFC0531364.1"/>
    </source>
</evidence>
<dbReference type="RefSeq" id="WP_377255667.1">
    <property type="nucleotide sequence ID" value="NZ_JBHLUH010000059.1"/>
</dbReference>
<name>A0ABV6M9Y3_9ACTN</name>
<gene>
    <name evidence="1" type="ORF">ACFFIA_27340</name>
</gene>
<comment type="caution">
    <text evidence="1">The sequence shown here is derived from an EMBL/GenBank/DDBJ whole genome shotgun (WGS) entry which is preliminary data.</text>
</comment>
<accession>A0ABV6M9Y3</accession>
<organism evidence="1 2">
    <name type="scientific">Phytohabitans kaempferiae</name>
    <dbReference type="NCBI Taxonomy" id="1620943"/>
    <lineage>
        <taxon>Bacteria</taxon>
        <taxon>Bacillati</taxon>
        <taxon>Actinomycetota</taxon>
        <taxon>Actinomycetes</taxon>
        <taxon>Micromonosporales</taxon>
        <taxon>Micromonosporaceae</taxon>
    </lineage>
</organism>
<keyword evidence="2" id="KW-1185">Reference proteome</keyword>